<evidence type="ECO:0000259" key="3">
    <source>
        <dbReference type="PROSITE" id="PS50071"/>
    </source>
</evidence>
<protein>
    <recommendedName>
        <fullName evidence="3">Homeobox domain-containing protein</fullName>
    </recommendedName>
</protein>
<feature type="compositionally biased region" description="Low complexity" evidence="2">
    <location>
        <begin position="163"/>
        <end position="192"/>
    </location>
</feature>
<dbReference type="Gene3D" id="1.10.10.60">
    <property type="entry name" value="Homeodomain-like"/>
    <property type="match status" value="1"/>
</dbReference>
<evidence type="ECO:0000313" key="5">
    <source>
        <dbReference type="Proteomes" id="UP001218188"/>
    </source>
</evidence>
<evidence type="ECO:0000313" key="4">
    <source>
        <dbReference type="EMBL" id="KAJ7032312.1"/>
    </source>
</evidence>
<comment type="caution">
    <text evidence="4">The sequence shown here is derived from an EMBL/GenBank/DDBJ whole genome shotgun (WGS) entry which is preliminary data.</text>
</comment>
<dbReference type="AlphaFoldDB" id="A0AAD6SRX1"/>
<reference evidence="4" key="1">
    <citation type="submission" date="2023-03" db="EMBL/GenBank/DDBJ databases">
        <title>Massive genome expansion in bonnet fungi (Mycena s.s.) driven by repeated elements and novel gene families across ecological guilds.</title>
        <authorList>
            <consortium name="Lawrence Berkeley National Laboratory"/>
            <person name="Harder C.B."/>
            <person name="Miyauchi S."/>
            <person name="Viragh M."/>
            <person name="Kuo A."/>
            <person name="Thoen E."/>
            <person name="Andreopoulos B."/>
            <person name="Lu D."/>
            <person name="Skrede I."/>
            <person name="Drula E."/>
            <person name="Henrissat B."/>
            <person name="Morin E."/>
            <person name="Kohler A."/>
            <person name="Barry K."/>
            <person name="LaButti K."/>
            <person name="Morin E."/>
            <person name="Salamov A."/>
            <person name="Lipzen A."/>
            <person name="Mereny Z."/>
            <person name="Hegedus B."/>
            <person name="Baldrian P."/>
            <person name="Stursova M."/>
            <person name="Weitz H."/>
            <person name="Taylor A."/>
            <person name="Grigoriev I.V."/>
            <person name="Nagy L.G."/>
            <person name="Martin F."/>
            <person name="Kauserud H."/>
        </authorList>
    </citation>
    <scope>NUCLEOTIDE SEQUENCE</scope>
    <source>
        <strain evidence="4">CBHHK200</strain>
    </source>
</reference>
<comment type="subcellular location">
    <subcellularLocation>
        <location evidence="1">Nucleus</location>
    </subcellularLocation>
</comment>
<dbReference type="SMART" id="SM00389">
    <property type="entry name" value="HOX"/>
    <property type="match status" value="1"/>
</dbReference>
<keyword evidence="1" id="KW-0371">Homeobox</keyword>
<dbReference type="InterPro" id="IPR001356">
    <property type="entry name" value="HD"/>
</dbReference>
<keyword evidence="1" id="KW-0539">Nucleus</keyword>
<gene>
    <name evidence="4" type="ORF">C8F04DRAFT_1185159</name>
</gene>
<feature type="compositionally biased region" description="Polar residues" evidence="2">
    <location>
        <begin position="312"/>
        <end position="332"/>
    </location>
</feature>
<dbReference type="GO" id="GO:0005634">
    <property type="term" value="C:nucleus"/>
    <property type="evidence" value="ECO:0007669"/>
    <property type="project" value="UniProtKB-SubCell"/>
</dbReference>
<dbReference type="Proteomes" id="UP001218188">
    <property type="component" value="Unassembled WGS sequence"/>
</dbReference>
<proteinExistence type="predicted"/>
<feature type="region of interest" description="Disordered" evidence="2">
    <location>
        <begin position="161"/>
        <end position="221"/>
    </location>
</feature>
<feature type="domain" description="Homeobox" evidence="3">
    <location>
        <begin position="1"/>
        <end position="106"/>
    </location>
</feature>
<organism evidence="4 5">
    <name type="scientific">Mycena alexandri</name>
    <dbReference type="NCBI Taxonomy" id="1745969"/>
    <lineage>
        <taxon>Eukaryota</taxon>
        <taxon>Fungi</taxon>
        <taxon>Dikarya</taxon>
        <taxon>Basidiomycota</taxon>
        <taxon>Agaricomycotina</taxon>
        <taxon>Agaricomycetes</taxon>
        <taxon>Agaricomycetidae</taxon>
        <taxon>Agaricales</taxon>
        <taxon>Marasmiineae</taxon>
        <taxon>Mycenaceae</taxon>
        <taxon>Mycena</taxon>
    </lineage>
</organism>
<evidence type="ECO:0000256" key="1">
    <source>
        <dbReference type="PROSITE-ProRule" id="PRU00108"/>
    </source>
</evidence>
<accession>A0AAD6SRX1</accession>
<evidence type="ECO:0000256" key="2">
    <source>
        <dbReference type="SAM" id="MobiDB-lite"/>
    </source>
</evidence>
<sequence>MGRRGAKTKFSQEQLVYLEDFFSKFQDAQRRNKLSKFWQKAESGYFEKWPEEDELGIVIPPPDDGSAEPQPQMSDEDAALLGKATDARKKQIRSWFNNRGQKVKREQAAVDGSKQGSLVIGLFKNLKKKTRWLQEIEIYQKRNRATIEKAVKAALALGRRNIDSSSSDSSSDSSDSESSSSDSSDSQSSDSDTAGNSPHEAGRFKKTTKAKVKLDRQARSKGMSVRRRVVAELFEKESEEEKVNVCQVYEAQEAAPKNEEFDKPTEERTPEEIQSAIDELSGIIGEFHAAIYRMTGWLGVTVLGGPMPEQGGSISQKTYSSGQSPAGLSLPQSLPDWERVLQGTGQWLKRVNMANGNGEGREVRRARAITKKPSSNNIPVVPEAPAPTPVPAKEKGKLPKATKPKKISKKTATVVADASAADLADIYGAAAADFAPSLPDPIDHIDTAATAMPPQDNIDQNWTETYNTTGEWGKAH</sequence>
<keyword evidence="5" id="KW-1185">Reference proteome</keyword>
<feature type="region of interest" description="Disordered" evidence="2">
    <location>
        <begin position="374"/>
        <end position="405"/>
    </location>
</feature>
<feature type="DNA-binding region" description="Homeobox" evidence="1">
    <location>
        <begin position="3"/>
        <end position="107"/>
    </location>
</feature>
<name>A0AAD6SRX1_9AGAR</name>
<dbReference type="EMBL" id="JARJCM010000074">
    <property type="protein sequence ID" value="KAJ7032312.1"/>
    <property type="molecule type" value="Genomic_DNA"/>
</dbReference>
<feature type="region of interest" description="Disordered" evidence="2">
    <location>
        <begin position="309"/>
        <end position="332"/>
    </location>
</feature>
<dbReference type="PROSITE" id="PS50071">
    <property type="entry name" value="HOMEOBOX_2"/>
    <property type="match status" value="1"/>
</dbReference>
<dbReference type="GO" id="GO:0003677">
    <property type="term" value="F:DNA binding"/>
    <property type="evidence" value="ECO:0007669"/>
    <property type="project" value="UniProtKB-UniRule"/>
</dbReference>
<keyword evidence="1" id="KW-0238">DNA-binding</keyword>